<dbReference type="GO" id="GO:0008703">
    <property type="term" value="F:5-amino-6-(5-phosphoribosylamino)uracil reductase activity"/>
    <property type="evidence" value="ECO:0007669"/>
    <property type="project" value="InterPro"/>
</dbReference>
<dbReference type="InterPro" id="IPR050765">
    <property type="entry name" value="Riboflavin_Biosynth_HTPR"/>
</dbReference>
<dbReference type="InterPro" id="IPR002734">
    <property type="entry name" value="RibDG_C"/>
</dbReference>
<dbReference type="GO" id="GO:0009231">
    <property type="term" value="P:riboflavin biosynthetic process"/>
    <property type="evidence" value="ECO:0007669"/>
    <property type="project" value="InterPro"/>
</dbReference>
<dbReference type="RefSeq" id="WP_187579124.1">
    <property type="nucleotide sequence ID" value="NZ_CP060713.1"/>
</dbReference>
<accession>A0A7G9RCF7</accession>
<evidence type="ECO:0000313" key="3">
    <source>
        <dbReference type="Proteomes" id="UP000515947"/>
    </source>
</evidence>
<dbReference type="Gene3D" id="3.40.430.10">
    <property type="entry name" value="Dihydrofolate Reductase, subunit A"/>
    <property type="match status" value="1"/>
</dbReference>
<evidence type="ECO:0000259" key="1">
    <source>
        <dbReference type="Pfam" id="PF01872"/>
    </source>
</evidence>
<dbReference type="SUPFAM" id="SSF53597">
    <property type="entry name" value="Dihydrofolate reductase-like"/>
    <property type="match status" value="1"/>
</dbReference>
<dbReference type="Proteomes" id="UP000515947">
    <property type="component" value="Chromosome"/>
</dbReference>
<name>A0A7G9RCF7_9ACTN</name>
<dbReference type="EMBL" id="CP060713">
    <property type="protein sequence ID" value="QNN53282.1"/>
    <property type="molecule type" value="Genomic_DNA"/>
</dbReference>
<proteinExistence type="predicted"/>
<feature type="domain" description="Bacterial bifunctional deaminase-reductase C-terminal" evidence="1">
    <location>
        <begin position="5"/>
        <end position="169"/>
    </location>
</feature>
<evidence type="ECO:0000313" key="2">
    <source>
        <dbReference type="EMBL" id="QNN53282.1"/>
    </source>
</evidence>
<gene>
    <name evidence="2" type="ORF">H9L09_02025</name>
</gene>
<dbReference type="Pfam" id="PF01872">
    <property type="entry name" value="RibD_C"/>
    <property type="match status" value="1"/>
</dbReference>
<reference evidence="2 3" key="1">
    <citation type="submission" date="2020-08" db="EMBL/GenBank/DDBJ databases">
        <title>Genome sequence of Nocardioides mesophilus KACC 16243T.</title>
        <authorList>
            <person name="Hyun D.-W."/>
            <person name="Bae J.-W."/>
        </authorList>
    </citation>
    <scope>NUCLEOTIDE SEQUENCE [LARGE SCALE GENOMIC DNA]</scope>
    <source>
        <strain evidence="2 3">KACC 16243</strain>
    </source>
</reference>
<keyword evidence="3" id="KW-1185">Reference proteome</keyword>
<organism evidence="2 3">
    <name type="scientific">Nocardioides mesophilus</name>
    <dbReference type="NCBI Taxonomy" id="433659"/>
    <lineage>
        <taxon>Bacteria</taxon>
        <taxon>Bacillati</taxon>
        <taxon>Actinomycetota</taxon>
        <taxon>Actinomycetes</taxon>
        <taxon>Propionibacteriales</taxon>
        <taxon>Nocardioidaceae</taxon>
        <taxon>Nocardioides</taxon>
    </lineage>
</organism>
<sequence>MPLTQYFVASSLDGFIAASDHDLDWLLQFDEADGANPYDAFMRDVGVLAMGASTYEWVQRHDPHGFASYGDRPIYVFTHRELTPAEGVRLVFTHDDVPAVHAAMAADAGDRNIWLVGGGELVGEFLDHDLLDELWLGLTPVVLGAGAPLLPRRRTTPMRLVSSAPSANGTFVHLRYSLR</sequence>
<protein>
    <submittedName>
        <fullName evidence="2">Dihydrofolate reductase</fullName>
    </submittedName>
</protein>
<dbReference type="InterPro" id="IPR024072">
    <property type="entry name" value="DHFR-like_dom_sf"/>
</dbReference>
<dbReference type="PANTHER" id="PTHR38011:SF11">
    <property type="entry name" value="2,5-DIAMINO-6-RIBOSYLAMINO-4(3H)-PYRIMIDINONE 5'-PHOSPHATE REDUCTASE"/>
    <property type="match status" value="1"/>
</dbReference>
<dbReference type="KEGG" id="nmes:H9L09_02025"/>
<dbReference type="AlphaFoldDB" id="A0A7G9RCF7"/>
<dbReference type="PANTHER" id="PTHR38011">
    <property type="entry name" value="DIHYDROFOLATE REDUCTASE FAMILY PROTEIN (AFU_ORTHOLOGUE AFUA_8G06820)"/>
    <property type="match status" value="1"/>
</dbReference>